<evidence type="ECO:0000313" key="8">
    <source>
        <dbReference type="Proteomes" id="UP000325755"/>
    </source>
</evidence>
<dbReference type="InParanoid" id="A0A5Q0BME2"/>
<dbReference type="Pfam" id="PF00816">
    <property type="entry name" value="Histone_HNS"/>
    <property type="match status" value="1"/>
</dbReference>
<accession>A0A5Q0BME2</accession>
<dbReference type="RefSeq" id="WP_153249270.1">
    <property type="nucleotide sequence ID" value="NZ_CP044205.1"/>
</dbReference>
<dbReference type="InterPro" id="IPR027444">
    <property type="entry name" value="H-NS_C_dom"/>
</dbReference>
<dbReference type="GO" id="GO:0009295">
    <property type="term" value="C:nucleoid"/>
    <property type="evidence" value="ECO:0007669"/>
    <property type="project" value="UniProtKB-SubCell"/>
</dbReference>
<reference evidence="7 8" key="1">
    <citation type="submission" date="2019-09" db="EMBL/GenBank/DDBJ databases">
        <title>Ecophysiology of the spiral-shaped methanotroph Methylospira mobilis as revealed by the complete genome sequence.</title>
        <authorList>
            <person name="Oshkin I.Y."/>
            <person name="Dedysh S.N."/>
            <person name="Miroshnikov K."/>
            <person name="Danilova O.V."/>
            <person name="Hakobyan A."/>
            <person name="Liesack W."/>
        </authorList>
    </citation>
    <scope>NUCLEOTIDE SEQUENCE [LARGE SCALE GENOMIC DNA]</scope>
    <source>
        <strain evidence="7 8">Shm1</strain>
    </source>
</reference>
<keyword evidence="3" id="KW-0963">Cytoplasm</keyword>
<evidence type="ECO:0000259" key="6">
    <source>
        <dbReference type="SMART" id="SM00528"/>
    </source>
</evidence>
<dbReference type="GO" id="GO:0003677">
    <property type="term" value="F:DNA binding"/>
    <property type="evidence" value="ECO:0007669"/>
    <property type="project" value="UniProtKB-KW"/>
</dbReference>
<dbReference type="Gene3D" id="4.10.430.10">
    <property type="entry name" value="Histone-like protein H-NS, C-terminal domain"/>
    <property type="match status" value="1"/>
</dbReference>
<dbReference type="PANTHER" id="PTHR38097">
    <property type="match status" value="1"/>
</dbReference>
<gene>
    <name evidence="7" type="ORF">F6R98_12225</name>
</gene>
<evidence type="ECO:0000256" key="5">
    <source>
        <dbReference type="SAM" id="MobiDB-lite"/>
    </source>
</evidence>
<dbReference type="SMART" id="SM00528">
    <property type="entry name" value="HNS"/>
    <property type="match status" value="1"/>
</dbReference>
<comment type="subcellular location">
    <subcellularLocation>
        <location evidence="1">Cytoplasm</location>
        <location evidence="1">Nucleoid</location>
    </subcellularLocation>
</comment>
<dbReference type="AlphaFoldDB" id="A0A5Q0BME2"/>
<evidence type="ECO:0000256" key="3">
    <source>
        <dbReference type="ARBA" id="ARBA00022490"/>
    </source>
</evidence>
<dbReference type="PANTHER" id="PTHR38097:SF2">
    <property type="entry name" value="DNA-BINDING PROTEIN STPA"/>
    <property type="match status" value="1"/>
</dbReference>
<evidence type="ECO:0000256" key="4">
    <source>
        <dbReference type="ARBA" id="ARBA00023125"/>
    </source>
</evidence>
<organism evidence="7 8">
    <name type="scientific">Candidatus Methylospira mobilis</name>
    <dbReference type="NCBI Taxonomy" id="1808979"/>
    <lineage>
        <taxon>Bacteria</taxon>
        <taxon>Pseudomonadati</taxon>
        <taxon>Pseudomonadota</taxon>
        <taxon>Gammaproteobacteria</taxon>
        <taxon>Methylococcales</taxon>
        <taxon>Methylococcaceae</taxon>
        <taxon>Candidatus Methylospira</taxon>
    </lineage>
</organism>
<protein>
    <submittedName>
        <fullName evidence="7">H-NS histone family protein</fullName>
    </submittedName>
</protein>
<dbReference type="InterPro" id="IPR037150">
    <property type="entry name" value="H-NS_C_dom_sf"/>
</dbReference>
<sequence>MSTSYKELQERIAELSRQAEAIREQELANVIAEIKQKIHEYGITAAQLGFRGEGGKASGRNKPNIVAKYRDPDSGSTWGGVGAKPKWLRHYESVGRDKEEFKI</sequence>
<dbReference type="Proteomes" id="UP000325755">
    <property type="component" value="Chromosome"/>
</dbReference>
<name>A0A5Q0BME2_9GAMM</name>
<feature type="domain" description="DNA-binding protein H-NS-like C-terminal" evidence="6">
    <location>
        <begin position="59"/>
        <end position="103"/>
    </location>
</feature>
<comment type="similarity">
    <text evidence="2">Belongs to the histone-like protein H-NS family.</text>
</comment>
<evidence type="ECO:0000256" key="1">
    <source>
        <dbReference type="ARBA" id="ARBA00004453"/>
    </source>
</evidence>
<keyword evidence="8" id="KW-1185">Reference proteome</keyword>
<dbReference type="KEGG" id="mmob:F6R98_12225"/>
<dbReference type="SUPFAM" id="SSF81273">
    <property type="entry name" value="H-NS histone-like proteins"/>
    <property type="match status" value="1"/>
</dbReference>
<feature type="region of interest" description="Disordered" evidence="5">
    <location>
        <begin position="52"/>
        <end position="80"/>
    </location>
</feature>
<dbReference type="EMBL" id="CP044205">
    <property type="protein sequence ID" value="QFY43288.1"/>
    <property type="molecule type" value="Genomic_DNA"/>
</dbReference>
<dbReference type="OrthoDB" id="5297879at2"/>
<evidence type="ECO:0000256" key="2">
    <source>
        <dbReference type="ARBA" id="ARBA00010610"/>
    </source>
</evidence>
<proteinExistence type="inferred from homology"/>
<evidence type="ECO:0000313" key="7">
    <source>
        <dbReference type="EMBL" id="QFY43288.1"/>
    </source>
</evidence>
<keyword evidence="4" id="KW-0238">DNA-binding</keyword>